<dbReference type="Pfam" id="PF13432">
    <property type="entry name" value="TPR_16"/>
    <property type="match status" value="1"/>
</dbReference>
<evidence type="ECO:0000313" key="5">
    <source>
        <dbReference type="EMBL" id="CAD8381879.1"/>
    </source>
</evidence>
<feature type="repeat" description="TPR" evidence="3">
    <location>
        <begin position="82"/>
        <end position="115"/>
    </location>
</feature>
<organism evidence="5">
    <name type="scientific">Pyrodinium bahamense</name>
    <dbReference type="NCBI Taxonomy" id="73915"/>
    <lineage>
        <taxon>Eukaryota</taxon>
        <taxon>Sar</taxon>
        <taxon>Alveolata</taxon>
        <taxon>Dinophyceae</taxon>
        <taxon>Gonyaulacales</taxon>
        <taxon>Pyrocystaceae</taxon>
        <taxon>Pyrodinium</taxon>
    </lineage>
</organism>
<dbReference type="InterPro" id="IPR019734">
    <property type="entry name" value="TPR_rpt"/>
</dbReference>
<feature type="repeat" description="TPR" evidence="3">
    <location>
        <begin position="150"/>
        <end position="183"/>
    </location>
</feature>
<evidence type="ECO:0000256" key="4">
    <source>
        <dbReference type="SAM" id="MobiDB-lite"/>
    </source>
</evidence>
<dbReference type="InterPro" id="IPR050498">
    <property type="entry name" value="Ycf3"/>
</dbReference>
<evidence type="ECO:0000256" key="3">
    <source>
        <dbReference type="PROSITE-ProRule" id="PRU00339"/>
    </source>
</evidence>
<dbReference type="PANTHER" id="PTHR44858">
    <property type="entry name" value="TETRATRICOPEPTIDE REPEAT PROTEIN 6"/>
    <property type="match status" value="1"/>
</dbReference>
<feature type="repeat" description="TPR" evidence="3">
    <location>
        <begin position="218"/>
        <end position="251"/>
    </location>
</feature>
<reference evidence="5" key="1">
    <citation type="submission" date="2021-01" db="EMBL/GenBank/DDBJ databases">
        <authorList>
            <person name="Corre E."/>
            <person name="Pelletier E."/>
            <person name="Niang G."/>
            <person name="Scheremetjew M."/>
            <person name="Finn R."/>
            <person name="Kale V."/>
            <person name="Holt S."/>
            <person name="Cochrane G."/>
            <person name="Meng A."/>
            <person name="Brown T."/>
            <person name="Cohen L."/>
        </authorList>
    </citation>
    <scope>NUCLEOTIDE SEQUENCE</scope>
    <source>
        <strain evidence="5">Pbaha01</strain>
    </source>
</reference>
<proteinExistence type="predicted"/>
<feature type="compositionally biased region" description="Basic and acidic residues" evidence="4">
    <location>
        <begin position="520"/>
        <end position="534"/>
    </location>
</feature>
<evidence type="ECO:0000256" key="1">
    <source>
        <dbReference type="ARBA" id="ARBA00022737"/>
    </source>
</evidence>
<gene>
    <name evidence="5" type="ORF">PBAH0796_LOCUS25567</name>
</gene>
<name>A0A7S0B302_9DINO</name>
<feature type="region of interest" description="Disordered" evidence="4">
    <location>
        <begin position="1"/>
        <end position="21"/>
    </location>
</feature>
<dbReference type="EMBL" id="HBEG01041818">
    <property type="protein sequence ID" value="CAD8381879.1"/>
    <property type="molecule type" value="Transcribed_RNA"/>
</dbReference>
<sequence length="541" mass="58722">MAQDVPHGCPHASLRASDMSAVPKGRKRSYIRSIQACDAELASNPHDASLLGRRGEAKRKLGLNESAIVDFDAALSISPSSVLALAGRGAAKRALGKHEEAVADFDCALQLEPRNAPLLVGRSTVLRHVGRAVEALADLDLALQLDPGNAGALQQRGEVRRKLGDLEQALADFNSALRIEPHCVPALAGRGAAKRSLGKQAECIADYDAALRLEPRNASVLAGRGAAKLELGRYEEALSDFDRALEINPLDAYAKWGRSMAVRQEGRAPLQTITLNGFVKSDMNIKYVERRQLEFTVNDCETYWSESGEYFIYWCQKETRWKGSRASDLPEVQGGRNCGFVGSPLGADILSPSFSKGWYEYDGTAWVLRPNAGISSIGLLTAVPQTLTLAGFAKEDMNVQYLERRQPEFTVAGRETYWSFGGRYFLYWSKKESRWKGARSADLLDIQGGRSIASFIGSRVGSDLLSPQLRKGWHEWDGTGWAFRPDAGIVAAGLQEPRPAAHVAAKAGGSGNAGAVAAPVREHSSKPQKQEAAKKPRITPA</sequence>
<dbReference type="SMART" id="SM00028">
    <property type="entry name" value="TPR"/>
    <property type="match status" value="6"/>
</dbReference>
<dbReference type="Pfam" id="PF00515">
    <property type="entry name" value="TPR_1"/>
    <property type="match status" value="1"/>
</dbReference>
<feature type="region of interest" description="Disordered" evidence="4">
    <location>
        <begin position="504"/>
        <end position="541"/>
    </location>
</feature>
<dbReference type="Pfam" id="PF13181">
    <property type="entry name" value="TPR_8"/>
    <property type="match status" value="1"/>
</dbReference>
<accession>A0A7S0B302</accession>
<dbReference type="SUPFAM" id="SSF48452">
    <property type="entry name" value="TPR-like"/>
    <property type="match status" value="1"/>
</dbReference>
<dbReference type="AlphaFoldDB" id="A0A7S0B302"/>
<keyword evidence="2 3" id="KW-0802">TPR repeat</keyword>
<dbReference type="PROSITE" id="PS50293">
    <property type="entry name" value="TPR_REGION"/>
    <property type="match status" value="1"/>
</dbReference>
<protein>
    <submittedName>
        <fullName evidence="5">Uncharacterized protein</fullName>
    </submittedName>
</protein>
<dbReference type="InterPro" id="IPR011990">
    <property type="entry name" value="TPR-like_helical_dom_sf"/>
</dbReference>
<dbReference type="Gene3D" id="1.25.40.10">
    <property type="entry name" value="Tetratricopeptide repeat domain"/>
    <property type="match status" value="3"/>
</dbReference>
<keyword evidence="1" id="KW-0677">Repeat</keyword>
<dbReference type="PANTHER" id="PTHR44858:SF1">
    <property type="entry name" value="UDP-N-ACETYLGLUCOSAMINE--PEPTIDE N-ACETYLGLUCOSAMINYLTRANSFERASE SPINDLY-RELATED"/>
    <property type="match status" value="1"/>
</dbReference>
<dbReference type="PROSITE" id="PS50005">
    <property type="entry name" value="TPR"/>
    <property type="match status" value="3"/>
</dbReference>
<evidence type="ECO:0000256" key="2">
    <source>
        <dbReference type="ARBA" id="ARBA00022803"/>
    </source>
</evidence>